<evidence type="ECO:0000259" key="1">
    <source>
        <dbReference type="PROSITE" id="PS50943"/>
    </source>
</evidence>
<dbReference type="Gene3D" id="1.10.260.40">
    <property type="entry name" value="lambda repressor-like DNA-binding domains"/>
    <property type="match status" value="1"/>
</dbReference>
<gene>
    <name evidence="2" type="ORF">SAMN05421782_11717</name>
</gene>
<evidence type="ECO:0000313" key="3">
    <source>
        <dbReference type="Proteomes" id="UP000183610"/>
    </source>
</evidence>
<protein>
    <submittedName>
        <fullName evidence="2">Helix-turn-helix domain-containing protein</fullName>
    </submittedName>
</protein>
<dbReference type="CDD" id="cd00093">
    <property type="entry name" value="HTH_XRE"/>
    <property type="match status" value="1"/>
</dbReference>
<dbReference type="PROSITE" id="PS50943">
    <property type="entry name" value="HTH_CROC1"/>
    <property type="match status" value="1"/>
</dbReference>
<name>A0AAX2DT16_LISIV</name>
<dbReference type="SMART" id="SM00530">
    <property type="entry name" value="HTH_XRE"/>
    <property type="match status" value="1"/>
</dbReference>
<dbReference type="GO" id="GO:0003677">
    <property type="term" value="F:DNA binding"/>
    <property type="evidence" value="ECO:0007669"/>
    <property type="project" value="InterPro"/>
</dbReference>
<accession>A0AAX2DT16</accession>
<dbReference type="Proteomes" id="UP000183610">
    <property type="component" value="Unassembled WGS sequence"/>
</dbReference>
<dbReference type="SUPFAM" id="SSF47413">
    <property type="entry name" value="lambda repressor-like DNA-binding domains"/>
    <property type="match status" value="1"/>
</dbReference>
<dbReference type="RefSeq" id="WP_003718779.1">
    <property type="nucleotide sequence ID" value="NZ_FNMX01000017.1"/>
</dbReference>
<dbReference type="InterPro" id="IPR010982">
    <property type="entry name" value="Lambda_DNA-bd_dom_sf"/>
</dbReference>
<evidence type="ECO:0000313" key="2">
    <source>
        <dbReference type="EMBL" id="SDX33716.1"/>
    </source>
</evidence>
<dbReference type="AlphaFoldDB" id="A0AAX2DT16"/>
<dbReference type="InterPro" id="IPR001387">
    <property type="entry name" value="Cro/C1-type_HTH"/>
</dbReference>
<reference evidence="2 3" key="1">
    <citation type="submission" date="2016-10" db="EMBL/GenBank/DDBJ databases">
        <authorList>
            <person name="Varghese N."/>
            <person name="Submissions S."/>
        </authorList>
    </citation>
    <scope>NUCLEOTIDE SEQUENCE [LARGE SCALE GENOMIC DNA]</scope>
    <source>
        <strain evidence="2 3">ATCC 49954</strain>
    </source>
</reference>
<feature type="domain" description="HTH cro/C1-type" evidence="1">
    <location>
        <begin position="7"/>
        <end position="59"/>
    </location>
</feature>
<sequence length="109" mass="12659">MTTLGRVKKLAEEARISLKELAIKLEMGENSIYSWKVKTPGADKLKLVADYFNVSTDYLLDRTDNPYMDNEQTEIITEIVSHIDKNVSEEEMNEIINYIELIKLKYGRK</sequence>
<comment type="caution">
    <text evidence="2">The sequence shown here is derived from an EMBL/GenBank/DDBJ whole genome shotgun (WGS) entry which is preliminary data.</text>
</comment>
<organism evidence="2 3">
    <name type="scientific">Listeria ivanovii</name>
    <dbReference type="NCBI Taxonomy" id="1638"/>
    <lineage>
        <taxon>Bacteria</taxon>
        <taxon>Bacillati</taxon>
        <taxon>Bacillota</taxon>
        <taxon>Bacilli</taxon>
        <taxon>Bacillales</taxon>
        <taxon>Listeriaceae</taxon>
        <taxon>Listeria</taxon>
    </lineage>
</organism>
<dbReference type="EMBL" id="FNMX01000017">
    <property type="protein sequence ID" value="SDX33716.1"/>
    <property type="molecule type" value="Genomic_DNA"/>
</dbReference>
<proteinExistence type="predicted"/>